<evidence type="ECO:0000256" key="5">
    <source>
        <dbReference type="ARBA" id="ARBA00022438"/>
    </source>
</evidence>
<accession>A0ABR2KR06</accession>
<dbReference type="PANTHER" id="PTHR28570">
    <property type="entry name" value="ASPARTYL AMINOPEPTIDASE"/>
    <property type="match status" value="1"/>
</dbReference>
<evidence type="ECO:0000256" key="10">
    <source>
        <dbReference type="ARBA" id="ARBA00023049"/>
    </source>
</evidence>
<comment type="cofactor">
    <cofactor evidence="2">
        <name>Zn(2+)</name>
        <dbReference type="ChEBI" id="CHEBI:29105"/>
    </cofactor>
</comment>
<evidence type="ECO:0000256" key="3">
    <source>
        <dbReference type="ARBA" id="ARBA00008290"/>
    </source>
</evidence>
<dbReference type="Gene3D" id="3.40.630.10">
    <property type="entry name" value="Zn peptidases"/>
    <property type="match status" value="1"/>
</dbReference>
<keyword evidence="8 11" id="KW-0378">Hydrolase</keyword>
<comment type="catalytic activity">
    <reaction evidence="1">
        <text>Release of an N-terminal aspartate or glutamate from a peptide, with a preference for aspartate.</text>
        <dbReference type="EC" id="3.4.11.21"/>
    </reaction>
</comment>
<evidence type="ECO:0000256" key="7">
    <source>
        <dbReference type="ARBA" id="ARBA00022723"/>
    </source>
</evidence>
<dbReference type="NCBIfam" id="NF002759">
    <property type="entry name" value="PRK02813.1"/>
    <property type="match status" value="1"/>
</dbReference>
<dbReference type="EMBL" id="JAPFFF010000003">
    <property type="protein sequence ID" value="KAK8893473.1"/>
    <property type="molecule type" value="Genomic_DNA"/>
</dbReference>
<gene>
    <name evidence="12" type="ORF">M9Y10_021895</name>
</gene>
<comment type="caution">
    <text evidence="12">The sequence shown here is derived from an EMBL/GenBank/DDBJ whole genome shotgun (WGS) entry which is preliminary data.</text>
</comment>
<evidence type="ECO:0000256" key="2">
    <source>
        <dbReference type="ARBA" id="ARBA00001947"/>
    </source>
</evidence>
<proteinExistence type="inferred from homology"/>
<dbReference type="PANTHER" id="PTHR28570:SF3">
    <property type="entry name" value="ASPARTYL AMINOPEPTIDASE"/>
    <property type="match status" value="1"/>
</dbReference>
<keyword evidence="13" id="KW-1185">Reference proteome</keyword>
<dbReference type="PRINTS" id="PR00932">
    <property type="entry name" value="AMINO1PTASE"/>
</dbReference>
<evidence type="ECO:0000256" key="9">
    <source>
        <dbReference type="ARBA" id="ARBA00022833"/>
    </source>
</evidence>
<dbReference type="SUPFAM" id="SSF101821">
    <property type="entry name" value="Aminopeptidase/glucanase lid domain"/>
    <property type="match status" value="1"/>
</dbReference>
<evidence type="ECO:0000313" key="12">
    <source>
        <dbReference type="EMBL" id="KAK8893473.1"/>
    </source>
</evidence>
<dbReference type="InterPro" id="IPR023358">
    <property type="entry name" value="Peptidase_M18_dom2"/>
</dbReference>
<evidence type="ECO:0000256" key="11">
    <source>
        <dbReference type="RuleBase" id="RU004386"/>
    </source>
</evidence>
<keyword evidence="10 11" id="KW-0482">Metalloprotease</keyword>
<name>A0ABR2KR06_9EUKA</name>
<evidence type="ECO:0000256" key="8">
    <source>
        <dbReference type="ARBA" id="ARBA00022801"/>
    </source>
</evidence>
<evidence type="ECO:0000313" key="13">
    <source>
        <dbReference type="Proteomes" id="UP001470230"/>
    </source>
</evidence>
<evidence type="ECO:0000256" key="4">
    <source>
        <dbReference type="ARBA" id="ARBA00011965"/>
    </source>
</evidence>
<comment type="similarity">
    <text evidence="3 11">Belongs to the peptidase M18 family.</text>
</comment>
<organism evidence="12 13">
    <name type="scientific">Tritrichomonas musculus</name>
    <dbReference type="NCBI Taxonomy" id="1915356"/>
    <lineage>
        <taxon>Eukaryota</taxon>
        <taxon>Metamonada</taxon>
        <taxon>Parabasalia</taxon>
        <taxon>Tritrichomonadida</taxon>
        <taxon>Tritrichomonadidae</taxon>
        <taxon>Tritrichomonas</taxon>
    </lineage>
</organism>
<dbReference type="Pfam" id="PF02127">
    <property type="entry name" value="Peptidase_M18"/>
    <property type="match status" value="1"/>
</dbReference>
<reference evidence="12 13" key="1">
    <citation type="submission" date="2024-04" db="EMBL/GenBank/DDBJ databases">
        <title>Tritrichomonas musculus Genome.</title>
        <authorList>
            <person name="Alves-Ferreira E."/>
            <person name="Grigg M."/>
            <person name="Lorenzi H."/>
            <person name="Galac M."/>
        </authorList>
    </citation>
    <scope>NUCLEOTIDE SEQUENCE [LARGE SCALE GENOMIC DNA]</scope>
    <source>
        <strain evidence="12 13">EAF2021</strain>
    </source>
</reference>
<protein>
    <recommendedName>
        <fullName evidence="4">aspartyl aminopeptidase</fullName>
        <ecNumber evidence="4">3.4.11.21</ecNumber>
    </recommendedName>
</protein>
<dbReference type="InterPro" id="IPR001948">
    <property type="entry name" value="Peptidase_M18"/>
</dbReference>
<evidence type="ECO:0000256" key="6">
    <source>
        <dbReference type="ARBA" id="ARBA00022670"/>
    </source>
</evidence>
<keyword evidence="5 11" id="KW-0031">Aminopeptidase</keyword>
<dbReference type="Gene3D" id="2.30.250.10">
    <property type="entry name" value="Aminopeptidase i, Domain 2"/>
    <property type="match status" value="1"/>
</dbReference>
<keyword evidence="6 11" id="KW-0645">Protease</keyword>
<dbReference type="Proteomes" id="UP001470230">
    <property type="component" value="Unassembled WGS sequence"/>
</dbReference>
<sequence length="416" mass="46268">MDFGEEICQFIQNCPTPFQFAQVASRLLLDAGYTELHENEDWGENPPKKGFVIREKRALIAFNIGGYESGIIVGTHCDSPVLRLDQNCEKVKTKYQVLDCNNYGGGIWMRWIDRPLRLAGCVIKKNHEIVPFDSIDPIAVIPSLAVHFGNLQKNDHQANITNPIFALPNSTTLKQYICKKLNLEEWQIAAHELSLVDAYPPKIIGVNKQFLSSQRIDNLTSTFSAIKAFLASEPNNTVNILTVFDFEEIGSNTSTGAKGDFLTTILHKILPTYNSNKFNAFIARSLVVSSDNAHAVHPNYSSKHDVMHAPPMGSGVVLKKSPGVQYATDMASSYPLKKAAEVSGVPLQYLINRNDIPSGSTIGPHVSTLVGIPTVDIGQPQLAMHSIRELVTVKDVEYNTKLLIELYNHYEDYRLK</sequence>
<evidence type="ECO:0000256" key="1">
    <source>
        <dbReference type="ARBA" id="ARBA00001335"/>
    </source>
</evidence>
<keyword evidence="9 11" id="KW-0862">Zinc</keyword>
<dbReference type="SUPFAM" id="SSF53187">
    <property type="entry name" value="Zn-dependent exopeptidases"/>
    <property type="match status" value="1"/>
</dbReference>
<keyword evidence="7 11" id="KW-0479">Metal-binding</keyword>
<dbReference type="EC" id="3.4.11.21" evidence="4"/>